<evidence type="ECO:0000313" key="1">
    <source>
        <dbReference type="EMBL" id="MBW0520422.1"/>
    </source>
</evidence>
<proteinExistence type="predicted"/>
<accession>A0A9Q3HY41</accession>
<name>A0A9Q3HY41_9BASI</name>
<dbReference type="AlphaFoldDB" id="A0A9Q3HY41"/>
<reference evidence="1" key="1">
    <citation type="submission" date="2021-03" db="EMBL/GenBank/DDBJ databases">
        <title>Draft genome sequence of rust myrtle Austropuccinia psidii MF-1, a brazilian biotype.</title>
        <authorList>
            <person name="Quecine M.C."/>
            <person name="Pachon D.M.R."/>
            <person name="Bonatelli M.L."/>
            <person name="Correr F.H."/>
            <person name="Franceschini L.M."/>
            <person name="Leite T.F."/>
            <person name="Margarido G.R.A."/>
            <person name="Almeida C.A."/>
            <person name="Ferrarezi J.A."/>
            <person name="Labate C.A."/>
        </authorList>
    </citation>
    <scope>NUCLEOTIDE SEQUENCE</scope>
    <source>
        <strain evidence="1">MF-1</strain>
    </source>
</reference>
<evidence type="ECO:0000313" key="2">
    <source>
        <dbReference type="Proteomes" id="UP000765509"/>
    </source>
</evidence>
<organism evidence="1 2">
    <name type="scientific">Austropuccinia psidii MF-1</name>
    <dbReference type="NCBI Taxonomy" id="1389203"/>
    <lineage>
        <taxon>Eukaryota</taxon>
        <taxon>Fungi</taxon>
        <taxon>Dikarya</taxon>
        <taxon>Basidiomycota</taxon>
        <taxon>Pucciniomycotina</taxon>
        <taxon>Pucciniomycetes</taxon>
        <taxon>Pucciniales</taxon>
        <taxon>Sphaerophragmiaceae</taxon>
        <taxon>Austropuccinia</taxon>
    </lineage>
</organism>
<gene>
    <name evidence="1" type="ORF">O181_060137</name>
</gene>
<keyword evidence="2" id="KW-1185">Reference proteome</keyword>
<dbReference type="EMBL" id="AVOT02028061">
    <property type="protein sequence ID" value="MBW0520422.1"/>
    <property type="molecule type" value="Genomic_DNA"/>
</dbReference>
<comment type="caution">
    <text evidence="1">The sequence shown here is derived from an EMBL/GenBank/DDBJ whole genome shotgun (WGS) entry which is preliminary data.</text>
</comment>
<sequence length="119" mass="13294">MAYWACHQFYGQLDHFGSLWPLGHITFHWPLMASGHILQPLALLANPPPHQPPGQYLVFGPGRPSCLPRAYGPASNQRGLWPNHFDYGVKGLNGLFGPFRPELHNPQSMVYGICRPPLA</sequence>
<dbReference type="Proteomes" id="UP000765509">
    <property type="component" value="Unassembled WGS sequence"/>
</dbReference>
<protein>
    <submittedName>
        <fullName evidence="1">Uncharacterized protein</fullName>
    </submittedName>
</protein>